<dbReference type="AlphaFoldDB" id="A0A0W8IC26"/>
<dbReference type="PANTHER" id="PTHR43046:SF16">
    <property type="entry name" value="ADP-RIBOSE PYROPHOSPHATASE YJHB-RELATED"/>
    <property type="match status" value="1"/>
</dbReference>
<dbReference type="InterPro" id="IPR000086">
    <property type="entry name" value="NUDIX_hydrolase_dom"/>
</dbReference>
<dbReference type="OrthoDB" id="9814308at2"/>
<dbReference type="CDD" id="cd18879">
    <property type="entry name" value="NUDIX_Hydrolase"/>
    <property type="match status" value="1"/>
</dbReference>
<dbReference type="Proteomes" id="UP000546252">
    <property type="component" value="Unassembled WGS sequence"/>
</dbReference>
<evidence type="ECO:0000313" key="4">
    <source>
        <dbReference type="EMBL" id="KUG57509.1"/>
    </source>
</evidence>
<protein>
    <submittedName>
        <fullName evidence="5">8-oxo-dGTP pyrophosphatase MutT (NUDIX family)</fullName>
    </submittedName>
</protein>
<evidence type="ECO:0000256" key="1">
    <source>
        <dbReference type="ARBA" id="ARBA00001946"/>
    </source>
</evidence>
<reference evidence="5 7" key="3">
    <citation type="submission" date="2020-08" db="EMBL/GenBank/DDBJ databases">
        <title>Sequencing the genomes of 1000 actinobacteria strains.</title>
        <authorList>
            <person name="Klenk H.-P."/>
        </authorList>
    </citation>
    <scope>NUCLEOTIDE SEQUENCE [LARGE SCALE GENOMIC DNA]</scope>
    <source>
        <strain evidence="5 7">DSM 19081</strain>
    </source>
</reference>
<name>A0A0W8IC26_9MICC</name>
<accession>A0A0W8IC26</accession>
<dbReference type="RefSeq" id="WP_058889527.1">
    <property type="nucleotide sequence ID" value="NZ_BAAAKT010000004.1"/>
</dbReference>
<gene>
    <name evidence="4" type="ORF">AVL63_12730</name>
    <name evidence="5" type="ORF">HNR24_002257</name>
</gene>
<keyword evidence="2" id="KW-0378">Hydrolase</keyword>
<keyword evidence="6" id="KW-1185">Reference proteome</keyword>
<evidence type="ECO:0000313" key="6">
    <source>
        <dbReference type="Proteomes" id="UP000054023"/>
    </source>
</evidence>
<comment type="caution">
    <text evidence="4">The sequence shown here is derived from an EMBL/GenBank/DDBJ whole genome shotgun (WGS) entry which is preliminary data.</text>
</comment>
<dbReference type="STRING" id="317018.AVL63_12730"/>
<dbReference type="EMBL" id="JACJIH010000001">
    <property type="protein sequence ID" value="MBA8922324.1"/>
    <property type="molecule type" value="Genomic_DNA"/>
</dbReference>
<organism evidence="4 6">
    <name type="scientific">Nesterenkonia jeotgali</name>
    <dbReference type="NCBI Taxonomy" id="317018"/>
    <lineage>
        <taxon>Bacteria</taxon>
        <taxon>Bacillati</taxon>
        <taxon>Actinomycetota</taxon>
        <taxon>Actinomycetes</taxon>
        <taxon>Micrococcales</taxon>
        <taxon>Micrococcaceae</taxon>
        <taxon>Nesterenkonia</taxon>
    </lineage>
</organism>
<comment type="cofactor">
    <cofactor evidence="1">
        <name>Mg(2+)</name>
        <dbReference type="ChEBI" id="CHEBI:18420"/>
    </cofactor>
</comment>
<evidence type="ECO:0000259" key="3">
    <source>
        <dbReference type="PROSITE" id="PS51462"/>
    </source>
</evidence>
<dbReference type="InterPro" id="IPR015797">
    <property type="entry name" value="NUDIX_hydrolase-like_dom_sf"/>
</dbReference>
<reference evidence="6" key="1">
    <citation type="submission" date="2015-12" db="EMBL/GenBank/DDBJ databases">
        <authorList>
            <person name="Nair G.R."/>
            <person name="Kaur G."/>
            <person name="Mayilraj S."/>
        </authorList>
    </citation>
    <scope>NUCLEOTIDE SEQUENCE [LARGE SCALE GENOMIC DNA]</scope>
    <source>
        <strain evidence="6">CD08_7</strain>
    </source>
</reference>
<dbReference type="EMBL" id="LQBM01000005">
    <property type="protein sequence ID" value="KUG57509.1"/>
    <property type="molecule type" value="Genomic_DNA"/>
</dbReference>
<dbReference type="PANTHER" id="PTHR43046">
    <property type="entry name" value="GDP-MANNOSE MANNOSYL HYDROLASE"/>
    <property type="match status" value="1"/>
</dbReference>
<evidence type="ECO:0000313" key="5">
    <source>
        <dbReference type="EMBL" id="MBA8922324.1"/>
    </source>
</evidence>
<dbReference type="SUPFAM" id="SSF55811">
    <property type="entry name" value="Nudix"/>
    <property type="match status" value="1"/>
</dbReference>
<sequence length="164" mass="18055">MVTPDFVLDLREEIGHKELFLPGVTSVVLRREDETRTALEVPEVLLVKRSDNAHWSAISGILEPGDSPASGAQREVREEAGVQARVVRVAGVSATPPSVYPNGDQCRFVDIAFELEWISGVPQVGDDESTHVAWFPANALPEPFTESHRERIQWALDSGAPARF</sequence>
<feature type="domain" description="Nudix hydrolase" evidence="3">
    <location>
        <begin position="20"/>
        <end position="157"/>
    </location>
</feature>
<dbReference type="Pfam" id="PF00293">
    <property type="entry name" value="NUDIX"/>
    <property type="match status" value="1"/>
</dbReference>
<reference evidence="4" key="2">
    <citation type="submission" date="2015-12" db="EMBL/GenBank/DDBJ databases">
        <authorList>
            <person name="Shamseldin A."/>
            <person name="Moawad H."/>
            <person name="Abd El-Rahim W.M."/>
            <person name="Sadowsky M.J."/>
        </authorList>
    </citation>
    <scope>NUCLEOTIDE SEQUENCE [LARGE SCALE GENOMIC DNA]</scope>
    <source>
        <strain evidence="4">CD08_7</strain>
    </source>
</reference>
<dbReference type="Gene3D" id="3.90.79.10">
    <property type="entry name" value="Nucleoside Triphosphate Pyrophosphohydrolase"/>
    <property type="match status" value="1"/>
</dbReference>
<dbReference type="GO" id="GO:0016787">
    <property type="term" value="F:hydrolase activity"/>
    <property type="evidence" value="ECO:0007669"/>
    <property type="project" value="UniProtKB-KW"/>
</dbReference>
<proteinExistence type="predicted"/>
<dbReference type="Proteomes" id="UP000054023">
    <property type="component" value="Unassembled WGS sequence"/>
</dbReference>
<dbReference type="PROSITE" id="PS51462">
    <property type="entry name" value="NUDIX"/>
    <property type="match status" value="1"/>
</dbReference>
<evidence type="ECO:0000313" key="7">
    <source>
        <dbReference type="Proteomes" id="UP000546252"/>
    </source>
</evidence>
<evidence type="ECO:0000256" key="2">
    <source>
        <dbReference type="ARBA" id="ARBA00022801"/>
    </source>
</evidence>